<dbReference type="Proteomes" id="UP000249396">
    <property type="component" value="Unassembled WGS sequence"/>
</dbReference>
<dbReference type="SUPFAM" id="SSF52200">
    <property type="entry name" value="Toll/Interleukin receptor TIR domain"/>
    <property type="match status" value="1"/>
</dbReference>
<dbReference type="SUPFAM" id="SSF56436">
    <property type="entry name" value="C-type lectin-like"/>
    <property type="match status" value="1"/>
</dbReference>
<feature type="domain" description="TIR" evidence="1">
    <location>
        <begin position="3"/>
        <end position="136"/>
    </location>
</feature>
<evidence type="ECO:0000259" key="1">
    <source>
        <dbReference type="PROSITE" id="PS50104"/>
    </source>
</evidence>
<dbReference type="InterPro" id="IPR049052">
    <property type="entry name" value="nSTAND1"/>
</dbReference>
<comment type="caution">
    <text evidence="2">The sequence shown here is derived from an EMBL/GenBank/DDBJ whole genome shotgun (WGS) entry which is preliminary data.</text>
</comment>
<dbReference type="PANTHER" id="PTHR23150:SF35">
    <property type="entry name" value="BLL6746 PROTEIN"/>
    <property type="match status" value="1"/>
</dbReference>
<gene>
    <name evidence="2" type="ORF">DM484_19520</name>
</gene>
<dbReference type="SUPFAM" id="SSF52540">
    <property type="entry name" value="P-loop containing nucleoside triphosphate hydrolases"/>
    <property type="match status" value="1"/>
</dbReference>
<dbReference type="EMBL" id="QJPH01000400">
    <property type="protein sequence ID" value="PZN75125.1"/>
    <property type="molecule type" value="Genomic_DNA"/>
</dbReference>
<dbReference type="Gene3D" id="3.40.50.300">
    <property type="entry name" value="P-loop containing nucleotide triphosphate hydrolases"/>
    <property type="match status" value="1"/>
</dbReference>
<dbReference type="InterPro" id="IPR000157">
    <property type="entry name" value="TIR_dom"/>
</dbReference>
<dbReference type="AlphaFoldDB" id="A0A2W4QST0"/>
<dbReference type="InterPro" id="IPR035897">
    <property type="entry name" value="Toll_tir_struct_dom_sf"/>
</dbReference>
<accession>A0A2W4QST0</accession>
<organism evidence="2 3">
    <name type="scientific">Candidatus Methylumidiphilus alinenensis</name>
    <dbReference type="NCBI Taxonomy" id="2202197"/>
    <lineage>
        <taxon>Bacteria</taxon>
        <taxon>Pseudomonadati</taxon>
        <taxon>Pseudomonadota</taxon>
        <taxon>Gammaproteobacteria</taxon>
        <taxon>Methylococcales</taxon>
        <taxon>Candidatus Methylumidiphilus</taxon>
    </lineage>
</organism>
<dbReference type="InterPro" id="IPR016187">
    <property type="entry name" value="CTDL_fold"/>
</dbReference>
<protein>
    <recommendedName>
        <fullName evidence="1">TIR domain-containing protein</fullName>
    </recommendedName>
</protein>
<dbReference type="InterPro" id="IPR042095">
    <property type="entry name" value="SUMF_sf"/>
</dbReference>
<sequence>MPRHYDAFISYHSRDQSQVQALAEKLRGQNLQVFLDRWYLTPGQPWPQMLEQALSACGAVAVCIGPGELGPWQQRELYSALDRQAKETGFPVIPVLLPGAEPPLGFLKQNTWVDFRFGLSQDLPLRILAAAVRGEPPDSVLREHQFETLASVCPYKGLQFFREEDAEFFFGRDSKIVELYQSVQTRQFIALVGPSGSGKSSVVRAGLVPKLRRETREPWEIVAMVPGDRPFHHLAAVLLPLLETDLGEIDRLRKTAELAGDLTMGTVQLRDVIERILAKQTGTRRFLLVVDQAEELYTHGENGKTPKQTTDFINQLLQASGSGPLTVVLTLRADFMGQVISYRPLSDRLQGGLVTLGPMNGDELQQAVTQPAALLQVGFESGLTERIIKAVDGQPGHLPLVEFVLQRLWEAKPAATLRHQDYEAMGELEGAIAHTADEVYQRLTESDKPKVETLFLQLVQVSESAAPTRRRALWSELDEASHKIIHRLADARLLVTNEETVEVAHEALIRHWQTLQGWLNHGREFLLWRKRLQEAMEAWDKARRDGAALLSGARLKEAQRWLKQRKDLTGPERAFIQLSLRRRIKGRLLASGLTCLLLVFASFAGYVVNERITWRAGLYIWLAKAGVYYLQPEMVAIPGGTFKMGSLASEKVGEREQPQHPVTVPSFQMGKYEVTFDEYDVFSHLIDNEGGCADHHKIPKHSDDGNWDRGLQPVINVSWKDAVCYAEWLSKHTRKNYRLPSEAEWEYAARAGTDTAYWWGDEIGKNHANCTGCGSEWDFKQTAPVGSFPSNKFGLYDTAGNVWEWVEDCWHDNYQGAPTDGSVWPGGDCGRRVLRGGSWDDGRGGARCAYRFNYGPGSRFVNVGFRLVCCVSPPS</sequence>
<proteinExistence type="predicted"/>
<dbReference type="PROSITE" id="PS50104">
    <property type="entry name" value="TIR"/>
    <property type="match status" value="1"/>
</dbReference>
<dbReference type="Pfam" id="PF20703">
    <property type="entry name" value="nSTAND1"/>
    <property type="match status" value="1"/>
</dbReference>
<dbReference type="Gene3D" id="3.90.1580.10">
    <property type="entry name" value="paralog of FGE (formylglycine-generating enzyme)"/>
    <property type="match status" value="1"/>
</dbReference>
<dbReference type="InterPro" id="IPR005532">
    <property type="entry name" value="SUMF_dom"/>
</dbReference>
<dbReference type="PANTHER" id="PTHR23150">
    <property type="entry name" value="SULFATASE MODIFYING FACTOR 1, 2"/>
    <property type="match status" value="1"/>
</dbReference>
<dbReference type="Pfam" id="PF03781">
    <property type="entry name" value="FGE-sulfatase"/>
    <property type="match status" value="1"/>
</dbReference>
<dbReference type="InterPro" id="IPR027417">
    <property type="entry name" value="P-loop_NTPase"/>
</dbReference>
<evidence type="ECO:0000313" key="2">
    <source>
        <dbReference type="EMBL" id="PZN75125.1"/>
    </source>
</evidence>
<dbReference type="Pfam" id="PF13676">
    <property type="entry name" value="TIR_2"/>
    <property type="match status" value="1"/>
</dbReference>
<name>A0A2W4QST0_9GAMM</name>
<dbReference type="GO" id="GO:0120147">
    <property type="term" value="F:formylglycine-generating oxidase activity"/>
    <property type="evidence" value="ECO:0007669"/>
    <property type="project" value="TreeGrafter"/>
</dbReference>
<dbReference type="GO" id="GO:0007165">
    <property type="term" value="P:signal transduction"/>
    <property type="evidence" value="ECO:0007669"/>
    <property type="project" value="InterPro"/>
</dbReference>
<evidence type="ECO:0000313" key="3">
    <source>
        <dbReference type="Proteomes" id="UP000249396"/>
    </source>
</evidence>
<dbReference type="Gene3D" id="3.40.50.10140">
    <property type="entry name" value="Toll/interleukin-1 receptor homology (TIR) domain"/>
    <property type="match status" value="1"/>
</dbReference>
<dbReference type="InterPro" id="IPR051043">
    <property type="entry name" value="Sulfatase_Mod_Factor_Kinase"/>
</dbReference>
<reference evidence="2 3" key="1">
    <citation type="journal article" date="2018" name="Aquat. Microb. Ecol.">
        <title>Gammaproteobacterial methanotrophs dominate.</title>
        <authorList>
            <person name="Rissanen A.J."/>
            <person name="Saarenheimo J."/>
            <person name="Tiirola M."/>
            <person name="Peura S."/>
            <person name="Aalto S.L."/>
            <person name="Karvinen A."/>
            <person name="Nykanen H."/>
        </authorList>
    </citation>
    <scope>NUCLEOTIDE SEQUENCE [LARGE SCALE GENOMIC DNA]</scope>
    <source>
        <strain evidence="2">AMbin10</strain>
    </source>
</reference>